<dbReference type="AlphaFoldDB" id="A0A3R6K1G1"/>
<evidence type="ECO:0000313" key="2">
    <source>
        <dbReference type="EMBL" id="RHF83842.1"/>
    </source>
</evidence>
<accession>A0A3R6K1G1</accession>
<dbReference type="PANTHER" id="PTHR40055">
    <property type="entry name" value="TRANSCRIPTIONAL REGULATOR YGIV-RELATED"/>
    <property type="match status" value="1"/>
</dbReference>
<dbReference type="InterPro" id="IPR010499">
    <property type="entry name" value="AraC_E-bd"/>
</dbReference>
<dbReference type="EMBL" id="QRHO01000007">
    <property type="protein sequence ID" value="RHF83842.1"/>
    <property type="molecule type" value="Genomic_DNA"/>
</dbReference>
<dbReference type="Proteomes" id="UP000284579">
    <property type="component" value="Unassembled WGS sequence"/>
</dbReference>
<dbReference type="SMART" id="SM00871">
    <property type="entry name" value="AraC_E_bind"/>
    <property type="match status" value="1"/>
</dbReference>
<dbReference type="InterPro" id="IPR011256">
    <property type="entry name" value="Reg_factor_effector_dom_sf"/>
</dbReference>
<dbReference type="RefSeq" id="WP_074431867.1">
    <property type="nucleotide sequence ID" value="NZ_QRHO01000007.1"/>
</dbReference>
<evidence type="ECO:0000313" key="3">
    <source>
        <dbReference type="Proteomes" id="UP000284579"/>
    </source>
</evidence>
<dbReference type="Pfam" id="PF06445">
    <property type="entry name" value="GyrI-like"/>
    <property type="match status" value="1"/>
</dbReference>
<proteinExistence type="predicted"/>
<name>A0A3R6K1G1_9FIRM</name>
<protein>
    <submittedName>
        <fullName evidence="2">DNA gyrase inhibitory protein</fullName>
    </submittedName>
</protein>
<dbReference type="Gene3D" id="3.20.80.10">
    <property type="entry name" value="Regulatory factor, effector binding domain"/>
    <property type="match status" value="1"/>
</dbReference>
<reference evidence="2 3" key="1">
    <citation type="submission" date="2018-08" db="EMBL/GenBank/DDBJ databases">
        <title>A genome reference for cultivated species of the human gut microbiota.</title>
        <authorList>
            <person name="Zou Y."/>
            <person name="Xue W."/>
            <person name="Luo G."/>
        </authorList>
    </citation>
    <scope>NUCLEOTIDE SEQUENCE [LARGE SCALE GENOMIC DNA]</scope>
    <source>
        <strain evidence="2 3">AM23-3</strain>
    </source>
</reference>
<feature type="domain" description="AraC effector-binding" evidence="1">
    <location>
        <begin position="1"/>
        <end position="145"/>
    </location>
</feature>
<comment type="caution">
    <text evidence="2">The sequence shown here is derived from an EMBL/GenBank/DDBJ whole genome shotgun (WGS) entry which is preliminary data.</text>
</comment>
<dbReference type="InterPro" id="IPR050908">
    <property type="entry name" value="SmbC-like"/>
</dbReference>
<dbReference type="InterPro" id="IPR029442">
    <property type="entry name" value="GyrI-like"/>
</dbReference>
<sequence>MKIEEFKDIKIAYMRRVGKYGLENKHLMETFKAYLKAKGLLKKETTILGIALDNPMYISEERQRYDVGIIISNKESKYDLPVRNIANGCYAIFEVEHTEESVSDFWKNIQTLTADLSIDVSKPIIERYAFSKISSHLCEFCIPLK</sequence>
<organism evidence="2 3">
    <name type="scientific">Coprococcus comes</name>
    <dbReference type="NCBI Taxonomy" id="410072"/>
    <lineage>
        <taxon>Bacteria</taxon>
        <taxon>Bacillati</taxon>
        <taxon>Bacillota</taxon>
        <taxon>Clostridia</taxon>
        <taxon>Lachnospirales</taxon>
        <taxon>Lachnospiraceae</taxon>
        <taxon>Coprococcus</taxon>
    </lineage>
</organism>
<dbReference type="SUPFAM" id="SSF55136">
    <property type="entry name" value="Probable bacterial effector-binding domain"/>
    <property type="match status" value="1"/>
</dbReference>
<gene>
    <name evidence="2" type="ORF">DW656_07515</name>
</gene>
<dbReference type="PANTHER" id="PTHR40055:SF1">
    <property type="entry name" value="TRANSCRIPTIONAL REGULATOR YGIV-RELATED"/>
    <property type="match status" value="1"/>
</dbReference>
<evidence type="ECO:0000259" key="1">
    <source>
        <dbReference type="SMART" id="SM00871"/>
    </source>
</evidence>